<dbReference type="EMBL" id="LKAQ01000002">
    <property type="protein sequence ID" value="OIQ51544.1"/>
    <property type="molecule type" value="Genomic_DNA"/>
</dbReference>
<dbReference type="PANTHER" id="PTHR33204:SF29">
    <property type="entry name" value="TRANSCRIPTIONAL REGULATOR"/>
    <property type="match status" value="1"/>
</dbReference>
<accession>A0A1J5N9P7</accession>
<organism evidence="5 6">
    <name type="scientific">Pseudodesulfovibrio hydrargyri</name>
    <dbReference type="NCBI Taxonomy" id="2125990"/>
    <lineage>
        <taxon>Bacteria</taxon>
        <taxon>Pseudomonadati</taxon>
        <taxon>Thermodesulfobacteriota</taxon>
        <taxon>Desulfovibrionia</taxon>
        <taxon>Desulfovibrionales</taxon>
        <taxon>Desulfovibrionaceae</taxon>
    </lineage>
</organism>
<evidence type="ECO:0000313" key="6">
    <source>
        <dbReference type="Proteomes" id="UP000181901"/>
    </source>
</evidence>
<evidence type="ECO:0000259" key="4">
    <source>
        <dbReference type="PROSITE" id="PS51118"/>
    </source>
</evidence>
<keyword evidence="1" id="KW-0805">Transcription regulation</keyword>
<keyword evidence="3" id="KW-0804">Transcription</keyword>
<dbReference type="GO" id="GO:0003677">
    <property type="term" value="F:DNA binding"/>
    <property type="evidence" value="ECO:0007669"/>
    <property type="project" value="UniProtKB-KW"/>
</dbReference>
<dbReference type="OrthoDB" id="9800350at2"/>
<keyword evidence="6" id="KW-1185">Reference proteome</keyword>
<dbReference type="RefSeq" id="WP_071544542.1">
    <property type="nucleotide sequence ID" value="NZ_LKAQ01000002.1"/>
</dbReference>
<dbReference type="AlphaFoldDB" id="A0A1J5N9P7"/>
<evidence type="ECO:0000256" key="3">
    <source>
        <dbReference type="ARBA" id="ARBA00023163"/>
    </source>
</evidence>
<proteinExistence type="predicted"/>
<dbReference type="InterPro" id="IPR036388">
    <property type="entry name" value="WH-like_DNA-bd_sf"/>
</dbReference>
<protein>
    <submittedName>
        <fullName evidence="5">HTH-type transcriptional activator HxlR</fullName>
    </submittedName>
</protein>
<sequence>MPDDRTNKVSCSNYTYELEIPFEIFSGKWVPSIIWNLSKEDKRFGELKKAMPKVTPKVLSQQLRMLERYGIVNRKAYPEVPPVVVYSLTNIGKKAIPLFENMNEWGAEYLEIRETGYHC</sequence>
<name>A0A1J5N9P7_9BACT</name>
<comment type="caution">
    <text evidence="5">The sequence shown here is derived from an EMBL/GenBank/DDBJ whole genome shotgun (WGS) entry which is preliminary data.</text>
</comment>
<gene>
    <name evidence="5" type="primary">hxlR_1</name>
    <name evidence="5" type="ORF">BerOc1_00906</name>
</gene>
<dbReference type="PANTHER" id="PTHR33204">
    <property type="entry name" value="TRANSCRIPTIONAL REGULATOR, MARR FAMILY"/>
    <property type="match status" value="1"/>
</dbReference>
<dbReference type="InterPro" id="IPR002577">
    <property type="entry name" value="HTH_HxlR"/>
</dbReference>
<evidence type="ECO:0000256" key="2">
    <source>
        <dbReference type="ARBA" id="ARBA00023125"/>
    </source>
</evidence>
<dbReference type="Pfam" id="PF01638">
    <property type="entry name" value="HxlR"/>
    <property type="match status" value="1"/>
</dbReference>
<dbReference type="PROSITE" id="PS51118">
    <property type="entry name" value="HTH_HXLR"/>
    <property type="match status" value="1"/>
</dbReference>
<dbReference type="Gene3D" id="1.10.10.10">
    <property type="entry name" value="Winged helix-like DNA-binding domain superfamily/Winged helix DNA-binding domain"/>
    <property type="match status" value="1"/>
</dbReference>
<reference evidence="5 6" key="1">
    <citation type="submission" date="2015-09" db="EMBL/GenBank/DDBJ databases">
        <title>Genome of Desulfovibrio dechloracetivorans BerOc1, a mercury methylating strain isolated from highly hydrocarbons and metals contaminated coastal sediments.</title>
        <authorList>
            <person name="Goni Urriza M."/>
            <person name="Gassie C."/>
            <person name="Bouchez O."/>
            <person name="Klopp C."/>
            <person name="Ranchou-Peyruse A."/>
            <person name="Remy G."/>
        </authorList>
    </citation>
    <scope>NUCLEOTIDE SEQUENCE [LARGE SCALE GENOMIC DNA]</scope>
    <source>
        <strain evidence="5 6">BerOc1</strain>
    </source>
</reference>
<evidence type="ECO:0000256" key="1">
    <source>
        <dbReference type="ARBA" id="ARBA00023015"/>
    </source>
</evidence>
<keyword evidence="2" id="KW-0238">DNA-binding</keyword>
<feature type="domain" description="HTH hxlR-type" evidence="4">
    <location>
        <begin position="11"/>
        <end position="114"/>
    </location>
</feature>
<dbReference type="SUPFAM" id="SSF46785">
    <property type="entry name" value="Winged helix' DNA-binding domain"/>
    <property type="match status" value="1"/>
</dbReference>
<dbReference type="InterPro" id="IPR036390">
    <property type="entry name" value="WH_DNA-bd_sf"/>
</dbReference>
<evidence type="ECO:0000313" key="5">
    <source>
        <dbReference type="EMBL" id="OIQ51544.1"/>
    </source>
</evidence>
<dbReference type="Proteomes" id="UP000181901">
    <property type="component" value="Unassembled WGS sequence"/>
</dbReference>